<evidence type="ECO:0000256" key="11">
    <source>
        <dbReference type="SAM" id="Phobius"/>
    </source>
</evidence>
<reference evidence="14" key="1">
    <citation type="submission" date="2022-06" db="EMBL/GenBank/DDBJ databases">
        <title>Draft Genome Sequences of Three Actinomyces oris Strains, Isolated from Healthy Human Feces.</title>
        <authorList>
            <person name="Ye Y."/>
            <person name="Liu C."/>
            <person name="Zhao J."/>
            <person name="Xu J."/>
            <person name="Huang H."/>
            <person name="Wang B."/>
            <person name="Wei J."/>
            <person name="Jing X."/>
        </authorList>
    </citation>
    <scope>NUCLEOTIDE SEQUENCE</scope>
    <source>
        <strain evidence="14">CNGBCC1803368</strain>
    </source>
</reference>
<dbReference type="GO" id="GO:0005524">
    <property type="term" value="F:ATP binding"/>
    <property type="evidence" value="ECO:0007669"/>
    <property type="project" value="UniProtKB-KW"/>
</dbReference>
<dbReference type="EMBL" id="JAMZMH010000004">
    <property type="protein sequence ID" value="MDT0248311.1"/>
    <property type="molecule type" value="Genomic_DNA"/>
</dbReference>
<evidence type="ECO:0000313" key="14">
    <source>
        <dbReference type="EMBL" id="MDT0248311.1"/>
    </source>
</evidence>
<keyword evidence="4" id="KW-0997">Cell inner membrane</keyword>
<feature type="transmembrane region" description="Helical" evidence="11">
    <location>
        <begin position="20"/>
        <end position="43"/>
    </location>
</feature>
<dbReference type="InterPro" id="IPR017871">
    <property type="entry name" value="ABC_transporter-like_CS"/>
</dbReference>
<dbReference type="InterPro" id="IPR003593">
    <property type="entry name" value="AAA+_ATPase"/>
</dbReference>
<sequence>MWKLLTRVVNAAEMRTIIAWFVASAVLQGLTLALMIPFLRALYSRSQFLTAWLIAVVVMAVSAALVETIAMHRSYRVSVFEVCDTMIDRVADHVLTLPLGWFSAEREAAVVNATSKEVNTLSHLASMVIPNLCNAFIVPLVMLGATAVVEWPLALIMAAAIVPLVLTWRLMGAATTRANEMEDRTSSAAAGRLVEFARLQPVLRATGATKTGWAPVQAALEADSASTLDGLRVKGRPGQYFNLIVNVAFALVMAMGLARVSGHRLDVVAYLAIMVVTARTLLPLTKAAMYGSEADNAKVALRAVGDILDARPLSEPEPGQEIEPRGTTIALNDVSFSYDAGRPVLAGVSLSAPQGRVTALVGPSGAGKSTILRLAARFWDVDDGTVTIGGAPVRSMRASTIMGMTSMVFQDVYLFDTTIRENLRIARPEATDAELAEAARRARLDRVIEALPHGWDTQVGPGGLSLSGGERQRVAIARAFVKDAPILLLDEITSALDGENESAITEVVRELSEGRTVIVVAHRLSTVRQADEVVFLEPTQAGARVAQRGTPQELAAVPGPFREFIEASTASSRWHISSLPAAASSAEGD</sequence>
<evidence type="ECO:0000256" key="4">
    <source>
        <dbReference type="ARBA" id="ARBA00022519"/>
    </source>
</evidence>
<keyword evidence="9 11" id="KW-0472">Membrane</keyword>
<comment type="subcellular location">
    <subcellularLocation>
        <location evidence="1">Cell inner membrane</location>
        <topology evidence="1">Multi-pass membrane protein</topology>
    </subcellularLocation>
</comment>
<evidence type="ECO:0000256" key="7">
    <source>
        <dbReference type="ARBA" id="ARBA00022840"/>
    </source>
</evidence>
<dbReference type="Gene3D" id="3.40.50.300">
    <property type="entry name" value="P-loop containing nucleotide triphosphate hydrolases"/>
    <property type="match status" value="1"/>
</dbReference>
<evidence type="ECO:0000256" key="2">
    <source>
        <dbReference type="ARBA" id="ARBA00022448"/>
    </source>
</evidence>
<dbReference type="SUPFAM" id="SSF90123">
    <property type="entry name" value="ABC transporter transmembrane region"/>
    <property type="match status" value="1"/>
</dbReference>
<evidence type="ECO:0000259" key="12">
    <source>
        <dbReference type="PROSITE" id="PS50893"/>
    </source>
</evidence>
<evidence type="ECO:0000256" key="9">
    <source>
        <dbReference type="ARBA" id="ARBA00023136"/>
    </source>
</evidence>
<accession>A0AAE4G1Y4</accession>
<evidence type="ECO:0000256" key="10">
    <source>
        <dbReference type="ARBA" id="ARBA00023455"/>
    </source>
</evidence>
<dbReference type="SUPFAM" id="SSF52540">
    <property type="entry name" value="P-loop containing nucleoside triphosphate hydrolases"/>
    <property type="match status" value="1"/>
</dbReference>
<dbReference type="InterPro" id="IPR003439">
    <property type="entry name" value="ABC_transporter-like_ATP-bd"/>
</dbReference>
<comment type="similarity">
    <text evidence="10">Belongs to the ABC transporter superfamily. Siderophore-Fe(3+) uptake transporter (SIUT) (TC 3.A.1.21) family.</text>
</comment>
<dbReference type="Pfam" id="PF00005">
    <property type="entry name" value="ABC_tran"/>
    <property type="match status" value="1"/>
</dbReference>
<dbReference type="Pfam" id="PF00664">
    <property type="entry name" value="ABC_membrane"/>
    <property type="match status" value="1"/>
</dbReference>
<dbReference type="PANTHER" id="PTHR24221:SF654">
    <property type="entry name" value="ATP-BINDING CASSETTE SUB-FAMILY B MEMBER 6"/>
    <property type="match status" value="1"/>
</dbReference>
<evidence type="ECO:0000259" key="13">
    <source>
        <dbReference type="PROSITE" id="PS50929"/>
    </source>
</evidence>
<keyword evidence="7 14" id="KW-0067">ATP-binding</keyword>
<dbReference type="InterPro" id="IPR027417">
    <property type="entry name" value="P-loop_NTPase"/>
</dbReference>
<feature type="domain" description="ABC transporter" evidence="12">
    <location>
        <begin position="329"/>
        <end position="567"/>
    </location>
</feature>
<dbReference type="AlphaFoldDB" id="A0AAE4G1Y4"/>
<dbReference type="GO" id="GO:0016887">
    <property type="term" value="F:ATP hydrolysis activity"/>
    <property type="evidence" value="ECO:0007669"/>
    <property type="project" value="InterPro"/>
</dbReference>
<dbReference type="PROSITE" id="PS50893">
    <property type="entry name" value="ABC_TRANSPORTER_2"/>
    <property type="match status" value="1"/>
</dbReference>
<keyword evidence="5 11" id="KW-0812">Transmembrane</keyword>
<feature type="transmembrane region" description="Helical" evidence="11">
    <location>
        <begin position="240"/>
        <end position="261"/>
    </location>
</feature>
<dbReference type="Proteomes" id="UP001180729">
    <property type="component" value="Unassembled WGS sequence"/>
</dbReference>
<evidence type="ECO:0000256" key="8">
    <source>
        <dbReference type="ARBA" id="ARBA00022989"/>
    </source>
</evidence>
<dbReference type="Gene3D" id="1.20.1560.10">
    <property type="entry name" value="ABC transporter type 1, transmembrane domain"/>
    <property type="match status" value="1"/>
</dbReference>
<keyword evidence="6" id="KW-0547">Nucleotide-binding</keyword>
<dbReference type="PROSITE" id="PS00211">
    <property type="entry name" value="ABC_TRANSPORTER_1"/>
    <property type="match status" value="1"/>
</dbReference>
<dbReference type="GO" id="GO:0140359">
    <property type="term" value="F:ABC-type transporter activity"/>
    <property type="evidence" value="ECO:0007669"/>
    <property type="project" value="InterPro"/>
</dbReference>
<feature type="transmembrane region" description="Helical" evidence="11">
    <location>
        <begin position="49"/>
        <end position="66"/>
    </location>
</feature>
<evidence type="ECO:0000313" key="15">
    <source>
        <dbReference type="Proteomes" id="UP001180729"/>
    </source>
</evidence>
<proteinExistence type="inferred from homology"/>
<feature type="domain" description="ABC transmembrane type-1" evidence="13">
    <location>
        <begin position="17"/>
        <end position="296"/>
    </location>
</feature>
<protein>
    <submittedName>
        <fullName evidence="14">ABC transporter ATP-binding protein</fullName>
    </submittedName>
</protein>
<feature type="transmembrane region" description="Helical" evidence="11">
    <location>
        <begin position="124"/>
        <end position="145"/>
    </location>
</feature>
<dbReference type="PANTHER" id="PTHR24221">
    <property type="entry name" value="ATP-BINDING CASSETTE SUB-FAMILY B"/>
    <property type="match status" value="1"/>
</dbReference>
<dbReference type="PROSITE" id="PS50929">
    <property type="entry name" value="ABC_TM1F"/>
    <property type="match status" value="1"/>
</dbReference>
<dbReference type="InterPro" id="IPR011527">
    <property type="entry name" value="ABC1_TM_dom"/>
</dbReference>
<keyword evidence="2" id="KW-0813">Transport</keyword>
<feature type="transmembrane region" description="Helical" evidence="11">
    <location>
        <begin position="151"/>
        <end position="171"/>
    </location>
</feature>
<keyword evidence="8 11" id="KW-1133">Transmembrane helix</keyword>
<organism evidence="14 15">
    <name type="scientific">Actinomyces oris</name>
    <dbReference type="NCBI Taxonomy" id="544580"/>
    <lineage>
        <taxon>Bacteria</taxon>
        <taxon>Bacillati</taxon>
        <taxon>Actinomycetota</taxon>
        <taxon>Actinomycetes</taxon>
        <taxon>Actinomycetales</taxon>
        <taxon>Actinomycetaceae</taxon>
        <taxon>Actinomyces</taxon>
    </lineage>
</organism>
<dbReference type="GO" id="GO:0005886">
    <property type="term" value="C:plasma membrane"/>
    <property type="evidence" value="ECO:0007669"/>
    <property type="project" value="UniProtKB-SubCell"/>
</dbReference>
<dbReference type="InterPro" id="IPR039421">
    <property type="entry name" value="Type_1_exporter"/>
</dbReference>
<name>A0AAE4G1Y4_9ACTO</name>
<evidence type="ECO:0000256" key="5">
    <source>
        <dbReference type="ARBA" id="ARBA00022692"/>
    </source>
</evidence>
<dbReference type="FunFam" id="3.40.50.300:FF:000221">
    <property type="entry name" value="Multidrug ABC transporter ATP-binding protein"/>
    <property type="match status" value="1"/>
</dbReference>
<dbReference type="InterPro" id="IPR036640">
    <property type="entry name" value="ABC1_TM_sf"/>
</dbReference>
<comment type="caution">
    <text evidence="14">The sequence shown here is derived from an EMBL/GenBank/DDBJ whole genome shotgun (WGS) entry which is preliminary data.</text>
</comment>
<dbReference type="RefSeq" id="WP_311372362.1">
    <property type="nucleotide sequence ID" value="NZ_JAMZMH010000004.1"/>
</dbReference>
<dbReference type="SMART" id="SM00382">
    <property type="entry name" value="AAA"/>
    <property type="match status" value="1"/>
</dbReference>
<keyword evidence="3" id="KW-1003">Cell membrane</keyword>
<evidence type="ECO:0000256" key="1">
    <source>
        <dbReference type="ARBA" id="ARBA00004429"/>
    </source>
</evidence>
<evidence type="ECO:0000256" key="6">
    <source>
        <dbReference type="ARBA" id="ARBA00022741"/>
    </source>
</evidence>
<gene>
    <name evidence="14" type="ORF">RMW62_04365</name>
</gene>
<evidence type="ECO:0000256" key="3">
    <source>
        <dbReference type="ARBA" id="ARBA00022475"/>
    </source>
</evidence>